<sequence>MSSANRNIPASNYHQFSHTNAERRASLVVGSIGRSITGALFTPSDFISKNKQSTIDTTLNDDDDDYDDEEAIEELESNISSSLPHNIYTPSIGAGSANIMSSANSPYNHIRTPSLPNLLDFPERRQSINQLLNEEAQLLARNKIQLKKSTNDILQYNSNNNTTATNATPSLLNSQRHPSYGSTNKSVNNISTPDFTKTDAEEIAESFDEAVRKGLIKTTWKFELEKLFISSLPLVITFLLENSFAVASVFSVGHIGATELAAVTLGSMSANITGFSFVQGLATALDTFLPQAYGANKLKLVGIIFQRCTALIITVMFFICLSWWLFAEKLLVSMLPDPESARLAAQYLKVVSFGMPGYILFETGKRFLQAQGIFHASTYVLFICAPLNAFMNYFFVWSKNFGIGYLGAPLSVAINYWLMALGLFLYTVTTNSEIKPLKCWDGLSINKSFKNWGKLFSLALPSVIMIEAEFLAFEILTLFSSYLGTTVLASQSLITTIASLSYQVPFGVSIASATRVANYLGAGIPHSAKISGDMTLVLTILVSSINFSLLAFGNHVIPTWFSNDEEVIELVSKILPFIAIIQIFDALNATSAGCLRGMALQKIGGYVNLFGYYVIGVPISLFLAFYADLSLFGLWIGTGIALAIIGIVQYYFIFRADWEKLSEEAIKRSNSD</sequence>
<dbReference type="InterPro" id="IPR045069">
    <property type="entry name" value="MATE_euk"/>
</dbReference>
<comment type="similarity">
    <text evidence="2">Belongs to the multi antimicrobial extrusion (MATE) (TC 2.A.66.1) family.</text>
</comment>
<dbReference type="GO" id="GO:0016020">
    <property type="term" value="C:membrane"/>
    <property type="evidence" value="ECO:0007669"/>
    <property type="project" value="UniProtKB-SubCell"/>
</dbReference>
<keyword evidence="3 6" id="KW-0812">Transmembrane</keyword>
<dbReference type="NCBIfam" id="TIGR00797">
    <property type="entry name" value="matE"/>
    <property type="match status" value="1"/>
</dbReference>
<evidence type="ECO:0000313" key="7">
    <source>
        <dbReference type="EMBL" id="GME67707.1"/>
    </source>
</evidence>
<evidence type="ECO:0000256" key="4">
    <source>
        <dbReference type="ARBA" id="ARBA00022989"/>
    </source>
</evidence>
<feature type="transmembrane region" description="Helical" evidence="6">
    <location>
        <begin position="270"/>
        <end position="289"/>
    </location>
</feature>
<feature type="transmembrane region" description="Helical" evidence="6">
    <location>
        <begin position="403"/>
        <end position="428"/>
    </location>
</feature>
<evidence type="ECO:0000256" key="3">
    <source>
        <dbReference type="ARBA" id="ARBA00022692"/>
    </source>
</evidence>
<dbReference type="Pfam" id="PF01554">
    <property type="entry name" value="MatE"/>
    <property type="match status" value="2"/>
</dbReference>
<dbReference type="GO" id="GO:0015297">
    <property type="term" value="F:antiporter activity"/>
    <property type="evidence" value="ECO:0007669"/>
    <property type="project" value="InterPro"/>
</dbReference>
<evidence type="ECO:0000313" key="8">
    <source>
        <dbReference type="Proteomes" id="UP001165120"/>
    </source>
</evidence>
<protein>
    <submittedName>
        <fullName evidence="7">Unnamed protein product</fullName>
    </submittedName>
</protein>
<feature type="transmembrane region" description="Helical" evidence="6">
    <location>
        <begin position="344"/>
        <end position="361"/>
    </location>
</feature>
<keyword evidence="4 6" id="KW-1133">Transmembrane helix</keyword>
<feature type="transmembrane region" description="Helical" evidence="6">
    <location>
        <begin position="301"/>
        <end position="324"/>
    </location>
</feature>
<dbReference type="CDD" id="cd13132">
    <property type="entry name" value="MATE_eukaryotic"/>
    <property type="match status" value="1"/>
</dbReference>
<organism evidence="7 8">
    <name type="scientific">Candida boidinii</name>
    <name type="common">Yeast</name>
    <dbReference type="NCBI Taxonomy" id="5477"/>
    <lineage>
        <taxon>Eukaryota</taxon>
        <taxon>Fungi</taxon>
        <taxon>Dikarya</taxon>
        <taxon>Ascomycota</taxon>
        <taxon>Saccharomycotina</taxon>
        <taxon>Pichiomycetes</taxon>
        <taxon>Pichiales</taxon>
        <taxon>Pichiaceae</taxon>
        <taxon>Ogataea</taxon>
        <taxon>Ogataea/Candida clade</taxon>
    </lineage>
</organism>
<dbReference type="InterPro" id="IPR002528">
    <property type="entry name" value="MATE_fam"/>
</dbReference>
<feature type="transmembrane region" description="Helical" evidence="6">
    <location>
        <begin position="455"/>
        <end position="482"/>
    </location>
</feature>
<reference evidence="7" key="1">
    <citation type="submission" date="2023-04" db="EMBL/GenBank/DDBJ databases">
        <title>Candida boidinii NBRC 10035.</title>
        <authorList>
            <person name="Ichikawa N."/>
            <person name="Sato H."/>
            <person name="Tonouchi N."/>
        </authorList>
    </citation>
    <scope>NUCLEOTIDE SEQUENCE</scope>
    <source>
        <strain evidence="7">NBRC 10035</strain>
    </source>
</reference>
<feature type="transmembrane region" description="Helical" evidence="6">
    <location>
        <begin position="502"/>
        <end position="522"/>
    </location>
</feature>
<evidence type="ECO:0000256" key="5">
    <source>
        <dbReference type="ARBA" id="ARBA00023136"/>
    </source>
</evidence>
<name>A0A9W6WF54_CANBO</name>
<dbReference type="Proteomes" id="UP001165120">
    <property type="component" value="Unassembled WGS sequence"/>
</dbReference>
<gene>
    <name evidence="7" type="ORF">Cboi02_000108400</name>
</gene>
<dbReference type="AlphaFoldDB" id="A0A9W6WF54"/>
<evidence type="ECO:0000256" key="6">
    <source>
        <dbReference type="SAM" id="Phobius"/>
    </source>
</evidence>
<dbReference type="GO" id="GO:1990961">
    <property type="term" value="P:xenobiotic detoxification by transmembrane export across the plasma membrane"/>
    <property type="evidence" value="ECO:0007669"/>
    <property type="project" value="InterPro"/>
</dbReference>
<proteinExistence type="inferred from homology"/>
<accession>A0A9W6WF54</accession>
<feature type="transmembrane region" description="Helical" evidence="6">
    <location>
        <begin position="632"/>
        <end position="653"/>
    </location>
</feature>
<evidence type="ECO:0000256" key="1">
    <source>
        <dbReference type="ARBA" id="ARBA00004141"/>
    </source>
</evidence>
<comment type="caution">
    <text evidence="7">The sequence shown here is derived from an EMBL/GenBank/DDBJ whole genome shotgun (WGS) entry which is preliminary data.</text>
</comment>
<comment type="subcellular location">
    <subcellularLocation>
        <location evidence="1">Membrane</location>
        <topology evidence="1">Multi-pass membrane protein</topology>
    </subcellularLocation>
</comment>
<dbReference type="PANTHER" id="PTHR11206">
    <property type="entry name" value="MULTIDRUG RESISTANCE PROTEIN"/>
    <property type="match status" value="1"/>
</dbReference>
<feature type="transmembrane region" description="Helical" evidence="6">
    <location>
        <begin position="227"/>
        <end position="250"/>
    </location>
</feature>
<dbReference type="EMBL" id="BSXN01000233">
    <property type="protein sequence ID" value="GME67707.1"/>
    <property type="molecule type" value="Genomic_DNA"/>
</dbReference>
<feature type="transmembrane region" description="Helical" evidence="6">
    <location>
        <begin position="373"/>
        <end position="397"/>
    </location>
</feature>
<dbReference type="GO" id="GO:0042910">
    <property type="term" value="F:xenobiotic transmembrane transporter activity"/>
    <property type="evidence" value="ECO:0007669"/>
    <property type="project" value="InterPro"/>
</dbReference>
<keyword evidence="8" id="KW-1185">Reference proteome</keyword>
<keyword evidence="5 6" id="KW-0472">Membrane</keyword>
<feature type="transmembrane region" description="Helical" evidence="6">
    <location>
        <begin position="534"/>
        <end position="554"/>
    </location>
</feature>
<evidence type="ECO:0000256" key="2">
    <source>
        <dbReference type="ARBA" id="ARBA00010199"/>
    </source>
</evidence>
<feature type="transmembrane region" description="Helical" evidence="6">
    <location>
        <begin position="607"/>
        <end position="626"/>
    </location>
</feature>